<sequence length="180" mass="19822">MPPGQFSIERPGRHVALAIVRYPGGSEWLRTLRQRNAKSLDEFAQPRAAEALVGSQVQGAYAPRLWKPPREGYVQDVSPVLILKGQDTPAIRRALLHDPGKVFGQVEDRAPNAACTNGIPALPASGVPYDQVRSVGIEPGPAYDVSAMGRHASRAYHRLVRLSRRITSSWQLRHHSSPRP</sequence>
<dbReference type="KEGG" id="spav:Spa2297_18985"/>
<dbReference type="Proteomes" id="UP000078468">
    <property type="component" value="Chromosome"/>
</dbReference>
<evidence type="ECO:0000313" key="2">
    <source>
        <dbReference type="Proteomes" id="UP000078468"/>
    </source>
</evidence>
<gene>
    <name evidence="1" type="ORF">Spa2297_18985</name>
</gene>
<protein>
    <submittedName>
        <fullName evidence="1">Uncharacterized protein</fullName>
    </submittedName>
</protein>
<organism evidence="1 2">
    <name type="scientific">Streptomyces parvulus</name>
    <dbReference type="NCBI Taxonomy" id="146923"/>
    <lineage>
        <taxon>Bacteria</taxon>
        <taxon>Bacillati</taxon>
        <taxon>Actinomycetota</taxon>
        <taxon>Actinomycetes</taxon>
        <taxon>Kitasatosporales</taxon>
        <taxon>Streptomycetaceae</taxon>
        <taxon>Streptomyces</taxon>
    </lineage>
</organism>
<dbReference type="AlphaFoldDB" id="A0A191V1Q8"/>
<proteinExistence type="predicted"/>
<evidence type="ECO:0000313" key="1">
    <source>
        <dbReference type="EMBL" id="ANJ08867.1"/>
    </source>
</evidence>
<name>A0A191V1Q8_9ACTN</name>
<accession>A0A191V1Q8</accession>
<dbReference type="EMBL" id="CP015866">
    <property type="protein sequence ID" value="ANJ08867.1"/>
    <property type="molecule type" value="Genomic_DNA"/>
</dbReference>
<reference evidence="1 2" key="1">
    <citation type="submission" date="2016-05" db="EMBL/GenBank/DDBJ databases">
        <title>Non-Contiguous Finished Genome Sequence of Streptomyces parvulus 2297 Integrated Site-Specifically with Actinophage R4.</title>
        <authorList>
            <person name="Nishizawa T."/>
            <person name="Miura T."/>
            <person name="Harada C."/>
            <person name="Guo Y."/>
            <person name="Narisawa K."/>
            <person name="Ohta H."/>
            <person name="Takahashi H."/>
            <person name="Shirai M."/>
        </authorList>
    </citation>
    <scope>NUCLEOTIDE SEQUENCE [LARGE SCALE GENOMIC DNA]</scope>
    <source>
        <strain evidence="1 2">2297</strain>
    </source>
</reference>